<proteinExistence type="predicted"/>
<dbReference type="EMBL" id="CP036264">
    <property type="protein sequence ID" value="QEF97734.1"/>
    <property type="molecule type" value="Genomic_DNA"/>
</dbReference>
<dbReference type="RefSeq" id="WP_147867378.1">
    <property type="nucleotide sequence ID" value="NZ_CP036264.1"/>
</dbReference>
<protein>
    <submittedName>
        <fullName evidence="1">Uncharacterized protein</fullName>
    </submittedName>
</protein>
<name>A0A5B9MDR0_9BACT</name>
<evidence type="ECO:0000313" key="2">
    <source>
        <dbReference type="Proteomes" id="UP000321353"/>
    </source>
</evidence>
<sequence length="548" mass="61477">MSCDDVDQQLEAFFSATPDHDQQSAESGAPNFNNWDAILQGLPEEGPIAIGRIEIPHPAKVKLAILALSRLGRKNFADLMDHREVQLYQHNGRLAHVVPRHGSSPARVAPIGKDRLKELLPVAISNLEFIKPSEWSWLIKSVDAANTYTPIVPELKGIARVPRLALDGTVQDLAGYDGHGWYCDLMDEWEPIQFVATAEDARQLIDEVVLAPFEEFPFETGADRSAYLMLLFSAAFEYLIDGRTPLFAIDGDRAGLGKSLLAESPSLLVHERKHNRPANPTNMMLELLSIVRKRMPIALFDNLRLAINSEALESFVTSSHWSGRERGTMGMIDEPNHTVVIVTGNRLAYRGDLWRRVVPIRLKHPGDDRPTKYKVRDVHTYLAEHRSQMLNATVAAMQRFILDGMPQTDRDPFRSFERFDYLIRGLVLYLGYPDPLDPARLPKEDTDQRRLRLLIAGLAKAGADENPMTAADLINRLTESPDDQQVLGEIAELIARGKDGKVTPTTLSRALQEHVGLRYGGYVLVAGRKKNNTCTFRIVRAPREEHCP</sequence>
<dbReference type="Proteomes" id="UP000321353">
    <property type="component" value="Chromosome"/>
</dbReference>
<keyword evidence="2" id="KW-1185">Reference proteome</keyword>
<gene>
    <name evidence="1" type="ORF">Mal15_17780</name>
</gene>
<evidence type="ECO:0000313" key="1">
    <source>
        <dbReference type="EMBL" id="QEF97734.1"/>
    </source>
</evidence>
<dbReference type="KEGG" id="smam:Mal15_17780"/>
<dbReference type="AlphaFoldDB" id="A0A5B9MDR0"/>
<reference evidence="1 2" key="1">
    <citation type="submission" date="2019-02" db="EMBL/GenBank/DDBJ databases">
        <title>Planctomycetal bacteria perform biofilm scaping via a novel small molecule.</title>
        <authorList>
            <person name="Jeske O."/>
            <person name="Boedeker C."/>
            <person name="Wiegand S."/>
            <person name="Breitling P."/>
            <person name="Kallscheuer N."/>
            <person name="Jogler M."/>
            <person name="Rohde M."/>
            <person name="Petersen J."/>
            <person name="Medema M.H."/>
            <person name="Surup F."/>
            <person name="Jogler C."/>
        </authorList>
    </citation>
    <scope>NUCLEOTIDE SEQUENCE [LARGE SCALE GENOMIC DNA]</scope>
    <source>
        <strain evidence="1 2">Mal15</strain>
    </source>
</reference>
<accession>A0A5B9MDR0</accession>
<organism evidence="1 2">
    <name type="scientific">Stieleria maiorica</name>
    <dbReference type="NCBI Taxonomy" id="2795974"/>
    <lineage>
        <taxon>Bacteria</taxon>
        <taxon>Pseudomonadati</taxon>
        <taxon>Planctomycetota</taxon>
        <taxon>Planctomycetia</taxon>
        <taxon>Pirellulales</taxon>
        <taxon>Pirellulaceae</taxon>
        <taxon>Stieleria</taxon>
    </lineage>
</organism>